<feature type="region of interest" description="Disordered" evidence="3">
    <location>
        <begin position="32"/>
        <end position="75"/>
    </location>
</feature>
<dbReference type="Proteomes" id="UP000282674">
    <property type="component" value="Unassembled WGS sequence"/>
</dbReference>
<dbReference type="InterPro" id="IPR016191">
    <property type="entry name" value="Ribonuclease/ribotoxin"/>
</dbReference>
<evidence type="ECO:0000256" key="4">
    <source>
        <dbReference type="SAM" id="SignalP"/>
    </source>
</evidence>
<dbReference type="AlphaFoldDB" id="A0A3M2MDU7"/>
<evidence type="ECO:0000256" key="1">
    <source>
        <dbReference type="ARBA" id="ARBA00022722"/>
    </source>
</evidence>
<keyword evidence="4" id="KW-0732">Signal</keyword>
<dbReference type="InterPro" id="IPR000026">
    <property type="entry name" value="N1-like"/>
</dbReference>
<dbReference type="GO" id="GO:0003723">
    <property type="term" value="F:RNA binding"/>
    <property type="evidence" value="ECO:0007669"/>
    <property type="project" value="InterPro"/>
</dbReference>
<name>A0A3M2MDU7_9ACTN</name>
<gene>
    <name evidence="5" type="ORF">EBO15_01000</name>
</gene>
<evidence type="ECO:0000313" key="5">
    <source>
        <dbReference type="EMBL" id="RMI47894.1"/>
    </source>
</evidence>
<dbReference type="PROSITE" id="PS51257">
    <property type="entry name" value="PROKAR_LIPOPROTEIN"/>
    <property type="match status" value="1"/>
</dbReference>
<sequence length="157" mass="16633">MTVGRRLRRTLPALVLAPLLALTGLTACGGTSGDEAGASGPSSRNGVRQTAGVPRTGRTSAPSGGMREVPASSLPAEAQRTLRLIAAGGPFPYRRDGITFANRERRLPSEPTGYYKEYTVPTPGAGDRGARRLIGGRAGERYYTQDHYRSFVRVTGG</sequence>
<dbReference type="SUPFAM" id="SSF53933">
    <property type="entry name" value="Microbial ribonucleases"/>
    <property type="match status" value="1"/>
</dbReference>
<accession>A0A3M2MDU7</accession>
<dbReference type="Pfam" id="PF00545">
    <property type="entry name" value="Ribonuclease"/>
    <property type="match status" value="1"/>
</dbReference>
<keyword evidence="2" id="KW-0378">Hydrolase</keyword>
<dbReference type="RefSeq" id="WP_122192334.1">
    <property type="nucleotide sequence ID" value="NZ_JBHSKC010000024.1"/>
</dbReference>
<proteinExistence type="predicted"/>
<dbReference type="Gene3D" id="3.10.450.30">
    <property type="entry name" value="Microbial ribonucleases"/>
    <property type="match status" value="1"/>
</dbReference>
<dbReference type="GO" id="GO:0016787">
    <property type="term" value="F:hydrolase activity"/>
    <property type="evidence" value="ECO:0007669"/>
    <property type="project" value="UniProtKB-KW"/>
</dbReference>
<evidence type="ECO:0000256" key="2">
    <source>
        <dbReference type="ARBA" id="ARBA00022801"/>
    </source>
</evidence>
<organism evidence="5 6">
    <name type="scientific">Actinomadura harenae</name>
    <dbReference type="NCBI Taxonomy" id="2483351"/>
    <lineage>
        <taxon>Bacteria</taxon>
        <taxon>Bacillati</taxon>
        <taxon>Actinomycetota</taxon>
        <taxon>Actinomycetes</taxon>
        <taxon>Streptosporangiales</taxon>
        <taxon>Thermomonosporaceae</taxon>
        <taxon>Actinomadura</taxon>
    </lineage>
</organism>
<evidence type="ECO:0000256" key="3">
    <source>
        <dbReference type="SAM" id="MobiDB-lite"/>
    </source>
</evidence>
<comment type="caution">
    <text evidence="5">The sequence shown here is derived from an EMBL/GenBank/DDBJ whole genome shotgun (WGS) entry which is preliminary data.</text>
</comment>
<evidence type="ECO:0000313" key="6">
    <source>
        <dbReference type="Proteomes" id="UP000282674"/>
    </source>
</evidence>
<feature type="signal peptide" evidence="4">
    <location>
        <begin position="1"/>
        <end position="27"/>
    </location>
</feature>
<dbReference type="GO" id="GO:0004521">
    <property type="term" value="F:RNA endonuclease activity"/>
    <property type="evidence" value="ECO:0007669"/>
    <property type="project" value="InterPro"/>
</dbReference>
<keyword evidence="6" id="KW-1185">Reference proteome</keyword>
<reference evidence="5 6" key="1">
    <citation type="submission" date="2018-10" db="EMBL/GenBank/DDBJ databases">
        <title>Isolation from soil.</title>
        <authorList>
            <person name="Hu J."/>
        </authorList>
    </citation>
    <scope>NUCLEOTIDE SEQUENCE [LARGE SCALE GENOMIC DNA]</scope>
    <source>
        <strain evidence="5 6">NEAU-Ht49</strain>
    </source>
</reference>
<dbReference type="EMBL" id="RFFG01000001">
    <property type="protein sequence ID" value="RMI47894.1"/>
    <property type="molecule type" value="Genomic_DNA"/>
</dbReference>
<dbReference type="OrthoDB" id="5326845at2"/>
<keyword evidence="1" id="KW-0540">Nuclease</keyword>
<protein>
    <submittedName>
        <fullName evidence="5">Guanine-specific ribonuclease N1 and T1</fullName>
    </submittedName>
</protein>
<feature type="chain" id="PRO_5038798356" evidence="4">
    <location>
        <begin position="28"/>
        <end position="157"/>
    </location>
</feature>